<evidence type="ECO:0000256" key="4">
    <source>
        <dbReference type="ARBA" id="ARBA00023136"/>
    </source>
</evidence>
<feature type="transmembrane region" description="Helical" evidence="5">
    <location>
        <begin position="88"/>
        <end position="107"/>
    </location>
</feature>
<keyword evidence="4 5" id="KW-0472">Membrane</keyword>
<name>A0A2S5TDU0_9GAMM</name>
<dbReference type="GO" id="GO:0016020">
    <property type="term" value="C:membrane"/>
    <property type="evidence" value="ECO:0007669"/>
    <property type="project" value="UniProtKB-SubCell"/>
</dbReference>
<evidence type="ECO:0000313" key="8">
    <source>
        <dbReference type="Proteomes" id="UP000238220"/>
    </source>
</evidence>
<feature type="transmembrane region" description="Helical" evidence="5">
    <location>
        <begin position="60"/>
        <end position="79"/>
    </location>
</feature>
<dbReference type="NCBIfam" id="TIGR03902">
    <property type="entry name" value="rhom_GG_sort"/>
    <property type="match status" value="1"/>
</dbReference>
<organism evidence="7 8">
    <name type="scientific">Solimonas fluminis</name>
    <dbReference type="NCBI Taxonomy" id="2086571"/>
    <lineage>
        <taxon>Bacteria</taxon>
        <taxon>Pseudomonadati</taxon>
        <taxon>Pseudomonadota</taxon>
        <taxon>Gammaproteobacteria</taxon>
        <taxon>Nevskiales</taxon>
        <taxon>Nevskiaceae</taxon>
        <taxon>Solimonas</taxon>
    </lineage>
</organism>
<evidence type="ECO:0000313" key="7">
    <source>
        <dbReference type="EMBL" id="PPE73164.1"/>
    </source>
</evidence>
<dbReference type="InterPro" id="IPR035952">
    <property type="entry name" value="Rhomboid-like_sf"/>
</dbReference>
<evidence type="ECO:0000256" key="5">
    <source>
        <dbReference type="SAM" id="Phobius"/>
    </source>
</evidence>
<dbReference type="InterPro" id="IPR023826">
    <property type="entry name" value="Rhom-like_SP_proteobac"/>
</dbReference>
<keyword evidence="3 5" id="KW-1133">Transmembrane helix</keyword>
<feature type="transmembrane region" description="Helical" evidence="5">
    <location>
        <begin position="137"/>
        <end position="155"/>
    </location>
</feature>
<protein>
    <submittedName>
        <fullName evidence="7">Rhombosortase</fullName>
    </submittedName>
</protein>
<evidence type="ECO:0000256" key="1">
    <source>
        <dbReference type="ARBA" id="ARBA00004141"/>
    </source>
</evidence>
<evidence type="ECO:0000256" key="3">
    <source>
        <dbReference type="ARBA" id="ARBA00022989"/>
    </source>
</evidence>
<evidence type="ECO:0000259" key="6">
    <source>
        <dbReference type="Pfam" id="PF01694"/>
    </source>
</evidence>
<dbReference type="InterPro" id="IPR022764">
    <property type="entry name" value="Peptidase_S54_rhomboid_dom"/>
</dbReference>
<dbReference type="Proteomes" id="UP000238220">
    <property type="component" value="Unassembled WGS sequence"/>
</dbReference>
<feature type="domain" description="Peptidase S54 rhomboid" evidence="6">
    <location>
        <begin position="47"/>
        <end position="188"/>
    </location>
</feature>
<dbReference type="GO" id="GO:0004252">
    <property type="term" value="F:serine-type endopeptidase activity"/>
    <property type="evidence" value="ECO:0007669"/>
    <property type="project" value="InterPro"/>
</dbReference>
<dbReference type="SUPFAM" id="SSF144091">
    <property type="entry name" value="Rhomboid-like"/>
    <property type="match status" value="1"/>
</dbReference>
<comment type="subcellular location">
    <subcellularLocation>
        <location evidence="1">Membrane</location>
        <topology evidence="1">Multi-pass membrane protein</topology>
    </subcellularLocation>
</comment>
<reference evidence="7 8" key="1">
    <citation type="submission" date="2018-02" db="EMBL/GenBank/DDBJ databases">
        <title>Genome sequencing of Solimonas sp. HR-BB.</title>
        <authorList>
            <person name="Lee Y."/>
            <person name="Jeon C.O."/>
        </authorList>
    </citation>
    <scope>NUCLEOTIDE SEQUENCE [LARGE SCALE GENOMIC DNA]</scope>
    <source>
        <strain evidence="7 8">HR-BB</strain>
    </source>
</reference>
<dbReference type="AlphaFoldDB" id="A0A2S5TDU0"/>
<keyword evidence="2 5" id="KW-0812">Transmembrane</keyword>
<proteinExistence type="predicted"/>
<feature type="transmembrane region" description="Helical" evidence="5">
    <location>
        <begin position="113"/>
        <end position="130"/>
    </location>
</feature>
<evidence type="ECO:0000256" key="2">
    <source>
        <dbReference type="ARBA" id="ARBA00022692"/>
    </source>
</evidence>
<dbReference type="Gene3D" id="1.20.1540.10">
    <property type="entry name" value="Rhomboid-like"/>
    <property type="match status" value="1"/>
</dbReference>
<gene>
    <name evidence="7" type="primary">rrtA</name>
    <name evidence="7" type="ORF">C3942_15205</name>
</gene>
<accession>A0A2S5TDU0</accession>
<keyword evidence="8" id="KW-1185">Reference proteome</keyword>
<dbReference type="PANTHER" id="PTHR43066">
    <property type="entry name" value="RHOMBOID-RELATED PROTEIN"/>
    <property type="match status" value="1"/>
</dbReference>
<feature type="transmembrane region" description="Helical" evidence="5">
    <location>
        <begin position="175"/>
        <end position="192"/>
    </location>
</feature>
<dbReference type="EMBL" id="PSNW01000008">
    <property type="protein sequence ID" value="PPE73164.1"/>
    <property type="molecule type" value="Genomic_DNA"/>
</dbReference>
<comment type="caution">
    <text evidence="7">The sequence shown here is derived from an EMBL/GenBank/DDBJ whole genome shotgun (WGS) entry which is preliminary data.</text>
</comment>
<dbReference type="OrthoDB" id="196054at2"/>
<sequence length="200" mass="21563">MIADSIVRSGERWAVPAGVALLCLLLALGGDPVRDALAYQREAVAAGQWWRLLGANFLHLGWYHLLLNLLGLWTLLLLCPEPLPARTWLLRLLVLGLAVTLGIHVLAPQWRSYVGFSGILHGLFLLGLLPQALRRDGIALAALACLAAKLAWEAFSGTPISDEQALGGRVAQEAHWFGIIAALCYAAIAGLLRQRRPAAA</sequence>
<dbReference type="Pfam" id="PF01694">
    <property type="entry name" value="Rhomboid"/>
    <property type="match status" value="1"/>
</dbReference>